<dbReference type="Proteomes" id="UP000066203">
    <property type="component" value="Chromosome"/>
</dbReference>
<evidence type="ECO:0000256" key="3">
    <source>
        <dbReference type="PIRSR" id="PIRSR017388-3"/>
    </source>
</evidence>
<dbReference type="RefSeq" id="WP_060823685.1">
    <property type="nucleotide sequence ID" value="NZ_AP014938.1"/>
</dbReference>
<dbReference type="InterPro" id="IPR029058">
    <property type="entry name" value="AB_hydrolase_fold"/>
</dbReference>
<evidence type="ECO:0000256" key="1">
    <source>
        <dbReference type="PIRSR" id="PIRSR017388-1"/>
    </source>
</evidence>
<proteinExistence type="predicted"/>
<feature type="domain" description="AB hydrolase-1" evidence="4">
    <location>
        <begin position="62"/>
        <end position="268"/>
    </location>
</feature>
<dbReference type="Gene3D" id="3.40.50.1820">
    <property type="entry name" value="alpha/beta hydrolase"/>
    <property type="match status" value="1"/>
</dbReference>
<feature type="active site" description="Charge relay system" evidence="1">
    <location>
        <position position="235"/>
    </location>
</feature>
<dbReference type="PIRSF" id="PIRSF017388">
    <property type="entry name" value="Esterase_lipase"/>
    <property type="match status" value="1"/>
</dbReference>
<sequence length="288" mass="32075">MSIFDNSLEPLKRMRRKARERRLLATQNVKDSLARRLGEEQDAFDHSPVSFTPDSAQHPVGILLVHGFTGSPHSMRPVAQRFMELGYAVEMPVLTGHATRWQDLRDSTYQQWLASAEQGYRRLTDQGLQVVVIGMSMGGTVATHLSARLPVVGTVLINPYMVDVNPMMRHAGRVSKVLPVLKAIGSDIAVPGVNEGAYSLVPTAAVHQLHLLGAETRALIPQLKSPVLYLRSLGDHTVSDSSHKYFLEHCSVPVEFRWLTRSYHVATLDYDAEYLLSTIQDFVASLNH</sequence>
<dbReference type="PATRIC" id="fig|43675.28.peg.202"/>
<feature type="site" description="Important for substrate specificity" evidence="3">
    <location>
        <position position="184"/>
    </location>
</feature>
<gene>
    <name evidence="5" type="ORF">RM6536_0198</name>
</gene>
<feature type="active site" description="Charge relay system" evidence="1">
    <location>
        <position position="264"/>
    </location>
</feature>
<dbReference type="InterPro" id="IPR012354">
    <property type="entry name" value="Esterase_lipase"/>
</dbReference>
<evidence type="ECO:0000313" key="5">
    <source>
        <dbReference type="EMBL" id="BAS19445.1"/>
    </source>
</evidence>
<dbReference type="EMBL" id="AP014938">
    <property type="protein sequence ID" value="BAS19445.1"/>
    <property type="molecule type" value="Genomic_DNA"/>
</dbReference>
<evidence type="ECO:0000259" key="4">
    <source>
        <dbReference type="Pfam" id="PF12697"/>
    </source>
</evidence>
<evidence type="ECO:0000313" key="6">
    <source>
        <dbReference type="Proteomes" id="UP000066203"/>
    </source>
</evidence>
<dbReference type="AlphaFoldDB" id="A0A0K2RXC4"/>
<feature type="binding site" evidence="2">
    <location>
        <position position="68"/>
    </location>
    <ligand>
        <name>substrate</name>
    </ligand>
</feature>
<reference evidence="6" key="1">
    <citation type="submission" date="2015-08" db="EMBL/GenBank/DDBJ databases">
        <title>Complete genome sequence of Rothia mucilaginosa strain NUM-Rm6536.</title>
        <authorList>
            <person name="Nambu T."/>
        </authorList>
    </citation>
    <scope>NUCLEOTIDE SEQUENCE [LARGE SCALE GENOMIC DNA]</scope>
    <source>
        <strain evidence="6">NUM-Rm6536</strain>
    </source>
</reference>
<feature type="active site" description="Nucleophile" evidence="1">
    <location>
        <position position="136"/>
    </location>
</feature>
<dbReference type="GO" id="GO:0052689">
    <property type="term" value="F:carboxylic ester hydrolase activity"/>
    <property type="evidence" value="ECO:0007669"/>
    <property type="project" value="InterPro"/>
</dbReference>
<dbReference type="Pfam" id="PF12697">
    <property type="entry name" value="Abhydrolase_6"/>
    <property type="match status" value="1"/>
</dbReference>
<dbReference type="InterPro" id="IPR000073">
    <property type="entry name" value="AB_hydrolase_1"/>
</dbReference>
<name>A0A0K2RXC4_9MICC</name>
<dbReference type="SUPFAM" id="SSF53474">
    <property type="entry name" value="alpha/beta-Hydrolases"/>
    <property type="match status" value="1"/>
</dbReference>
<evidence type="ECO:0000256" key="2">
    <source>
        <dbReference type="PIRSR" id="PIRSR017388-2"/>
    </source>
</evidence>
<organism evidence="5">
    <name type="scientific">Rothia mucilaginosa</name>
    <dbReference type="NCBI Taxonomy" id="43675"/>
    <lineage>
        <taxon>Bacteria</taxon>
        <taxon>Bacillati</taxon>
        <taxon>Actinomycetota</taxon>
        <taxon>Actinomycetes</taxon>
        <taxon>Micrococcales</taxon>
        <taxon>Micrococcaceae</taxon>
        <taxon>Rothia</taxon>
    </lineage>
</organism>
<feature type="binding site" evidence="2">
    <location>
        <position position="137"/>
    </location>
    <ligand>
        <name>substrate</name>
    </ligand>
</feature>
<accession>A0A0K2RXC4</accession>
<protein>
    <submittedName>
        <fullName evidence="5">Putative esterase</fullName>
    </submittedName>
</protein>